<comment type="subcellular location">
    <subcellularLocation>
        <location evidence="1">Cell membrane</location>
        <topology evidence="1">Multi-pass membrane protein</topology>
    </subcellularLocation>
</comment>
<dbReference type="EMBL" id="JARPUR010000005">
    <property type="protein sequence ID" value="KAK4875277.1"/>
    <property type="molecule type" value="Genomic_DNA"/>
</dbReference>
<dbReference type="CDD" id="cd17358">
    <property type="entry name" value="MFS_GLUT6_8_Class3_like"/>
    <property type="match status" value="1"/>
</dbReference>
<feature type="transmembrane region" description="Helical" evidence="9">
    <location>
        <begin position="183"/>
        <end position="204"/>
    </location>
</feature>
<evidence type="ECO:0000313" key="11">
    <source>
        <dbReference type="EMBL" id="KAK4875277.1"/>
    </source>
</evidence>
<dbReference type="PANTHER" id="PTHR48021:SF1">
    <property type="entry name" value="GH07001P-RELATED"/>
    <property type="match status" value="1"/>
</dbReference>
<feature type="transmembrane region" description="Helical" evidence="9">
    <location>
        <begin position="332"/>
        <end position="354"/>
    </location>
</feature>
<evidence type="ECO:0000256" key="6">
    <source>
        <dbReference type="ARBA" id="ARBA00023180"/>
    </source>
</evidence>
<feature type="transmembrane region" description="Helical" evidence="9">
    <location>
        <begin position="70"/>
        <end position="89"/>
    </location>
</feature>
<keyword evidence="2" id="KW-1003">Cell membrane</keyword>
<feature type="transmembrane region" description="Helical" evidence="9">
    <location>
        <begin position="158"/>
        <end position="177"/>
    </location>
</feature>
<keyword evidence="8" id="KW-0813">Transport</keyword>
<dbReference type="Proteomes" id="UP001353858">
    <property type="component" value="Unassembled WGS sequence"/>
</dbReference>
<keyword evidence="4 9" id="KW-1133">Transmembrane helix</keyword>
<dbReference type="Gene3D" id="1.20.1250.20">
    <property type="entry name" value="MFS general substrate transporter like domains"/>
    <property type="match status" value="1"/>
</dbReference>
<evidence type="ECO:0000256" key="4">
    <source>
        <dbReference type="ARBA" id="ARBA00022989"/>
    </source>
</evidence>
<feature type="transmembrane region" description="Helical" evidence="9">
    <location>
        <begin position="301"/>
        <end position="325"/>
    </location>
</feature>
<dbReference type="InterPro" id="IPR036259">
    <property type="entry name" value="MFS_trans_sf"/>
</dbReference>
<feature type="transmembrane region" description="Helical" evidence="9">
    <location>
        <begin position="125"/>
        <end position="146"/>
    </location>
</feature>
<keyword evidence="12" id="KW-1185">Reference proteome</keyword>
<dbReference type="PROSITE" id="PS00217">
    <property type="entry name" value="SUGAR_TRANSPORT_2"/>
    <property type="match status" value="1"/>
</dbReference>
<name>A0AAN7P2R6_9COLE</name>
<feature type="domain" description="Major facilitator superfamily (MFS) profile" evidence="10">
    <location>
        <begin position="31"/>
        <end position="457"/>
    </location>
</feature>
<dbReference type="PRINTS" id="PR00171">
    <property type="entry name" value="SUGRTRNSPORT"/>
</dbReference>
<evidence type="ECO:0000259" key="10">
    <source>
        <dbReference type="PROSITE" id="PS50850"/>
    </source>
</evidence>
<dbReference type="InterPro" id="IPR044775">
    <property type="entry name" value="MFS_ERD6/Tret1-like"/>
</dbReference>
<evidence type="ECO:0000256" key="2">
    <source>
        <dbReference type="ARBA" id="ARBA00022475"/>
    </source>
</evidence>
<comment type="caution">
    <text evidence="11">The sequence shown here is derived from an EMBL/GenBank/DDBJ whole genome shotgun (WGS) entry which is preliminary data.</text>
</comment>
<dbReference type="GO" id="GO:0005886">
    <property type="term" value="C:plasma membrane"/>
    <property type="evidence" value="ECO:0007669"/>
    <property type="project" value="UniProtKB-SubCell"/>
</dbReference>
<keyword evidence="6" id="KW-0325">Glycoprotein</keyword>
<feature type="transmembrane region" description="Helical" evidence="9">
    <location>
        <begin position="366"/>
        <end position="390"/>
    </location>
</feature>
<feature type="transmembrane region" description="Helical" evidence="9">
    <location>
        <begin position="263"/>
        <end position="281"/>
    </location>
</feature>
<protein>
    <recommendedName>
        <fullName evidence="10">Major facilitator superfamily (MFS) profile domain-containing protein</fullName>
    </recommendedName>
</protein>
<organism evidence="11 12">
    <name type="scientific">Aquatica leii</name>
    <dbReference type="NCBI Taxonomy" id="1421715"/>
    <lineage>
        <taxon>Eukaryota</taxon>
        <taxon>Metazoa</taxon>
        <taxon>Ecdysozoa</taxon>
        <taxon>Arthropoda</taxon>
        <taxon>Hexapoda</taxon>
        <taxon>Insecta</taxon>
        <taxon>Pterygota</taxon>
        <taxon>Neoptera</taxon>
        <taxon>Endopterygota</taxon>
        <taxon>Coleoptera</taxon>
        <taxon>Polyphaga</taxon>
        <taxon>Elateriformia</taxon>
        <taxon>Elateroidea</taxon>
        <taxon>Lampyridae</taxon>
        <taxon>Luciolinae</taxon>
        <taxon>Aquatica</taxon>
    </lineage>
</organism>
<evidence type="ECO:0000256" key="7">
    <source>
        <dbReference type="ARBA" id="ARBA00024348"/>
    </source>
</evidence>
<dbReference type="InterPro" id="IPR005828">
    <property type="entry name" value="MFS_sugar_transport-like"/>
</dbReference>
<dbReference type="PANTHER" id="PTHR48021">
    <property type="match status" value="1"/>
</dbReference>
<comment type="similarity">
    <text evidence="7">Belongs to the major facilitator superfamily. Sugar transporter (TC 2.A.1.1) family. Trehalose transporter subfamily.</text>
</comment>
<dbReference type="GO" id="GO:0051119">
    <property type="term" value="F:sugar transmembrane transporter activity"/>
    <property type="evidence" value="ECO:0007669"/>
    <property type="project" value="InterPro"/>
</dbReference>
<evidence type="ECO:0000256" key="3">
    <source>
        <dbReference type="ARBA" id="ARBA00022692"/>
    </source>
</evidence>
<feature type="transmembrane region" description="Helical" evidence="9">
    <location>
        <begin position="101"/>
        <end position="119"/>
    </location>
</feature>
<sequence length="485" mass="52581">MEKNGLHEDNSKTMLTQYGFAPSTKWTQYFGSILATIAALIIGTHLSWSSSAVPTLTSPNSTLLISEYEGSWVGSIITLGACVGAIPTGSMTNWIGRKRTLQLLTIPLLVSWYIIAFSPNVWGLYIARFLAGIGCGAACVASLMYVTELAEPKNRGTLGTFFQLQMTVGFLLGYTLGGTIESISMVALISSAFPVLFLLTFSFMPESPVYLALKCKTNEARESLLFFRGADYNVDDELTTITDNIQSLSLTTAKFSDLYANKAVIKAMVIALALMFFQQLSGINAVLFNALEIFQQSGTTLSPNVCTIISGAVQVIATYVATVLIDKAGRRILLVLSGGIMSVCLATLAVYYYLQQQQYDLSCFYFVPLSCVAVYLIVFSIGLGPIPWMIAGDVFLPQVKGLACSVSTTFNWILAFTVTKLFLPVQSAIGIGFTFGIFAIICVCAAVFTIFVIPETKGKTLEEVQILLAGEEECNSYDNCVKITV</sequence>
<dbReference type="SUPFAM" id="SSF103473">
    <property type="entry name" value="MFS general substrate transporter"/>
    <property type="match status" value="1"/>
</dbReference>
<evidence type="ECO:0000256" key="1">
    <source>
        <dbReference type="ARBA" id="ARBA00004651"/>
    </source>
</evidence>
<evidence type="ECO:0000313" key="12">
    <source>
        <dbReference type="Proteomes" id="UP001353858"/>
    </source>
</evidence>
<dbReference type="NCBIfam" id="TIGR00879">
    <property type="entry name" value="SP"/>
    <property type="match status" value="1"/>
</dbReference>
<dbReference type="Pfam" id="PF00083">
    <property type="entry name" value="Sugar_tr"/>
    <property type="match status" value="1"/>
</dbReference>
<dbReference type="InterPro" id="IPR050549">
    <property type="entry name" value="MFS_Trehalose_Transporter"/>
</dbReference>
<keyword evidence="3 9" id="KW-0812">Transmembrane</keyword>
<dbReference type="InterPro" id="IPR005829">
    <property type="entry name" value="Sugar_transporter_CS"/>
</dbReference>
<dbReference type="InterPro" id="IPR020846">
    <property type="entry name" value="MFS_dom"/>
</dbReference>
<dbReference type="PROSITE" id="PS50850">
    <property type="entry name" value="MFS"/>
    <property type="match status" value="1"/>
</dbReference>
<dbReference type="InterPro" id="IPR003663">
    <property type="entry name" value="Sugar/inositol_transpt"/>
</dbReference>
<evidence type="ECO:0000256" key="5">
    <source>
        <dbReference type="ARBA" id="ARBA00023136"/>
    </source>
</evidence>
<keyword evidence="5 9" id="KW-0472">Membrane</keyword>
<feature type="transmembrane region" description="Helical" evidence="9">
    <location>
        <begin position="429"/>
        <end position="453"/>
    </location>
</feature>
<reference evidence="12" key="1">
    <citation type="submission" date="2023-01" db="EMBL/GenBank/DDBJ databases">
        <title>Key to firefly adult light organ development and bioluminescence: homeobox transcription factors regulate luciferase expression and transportation to peroxisome.</title>
        <authorList>
            <person name="Fu X."/>
        </authorList>
    </citation>
    <scope>NUCLEOTIDE SEQUENCE [LARGE SCALE GENOMIC DNA]</scope>
</reference>
<dbReference type="FunFam" id="1.20.1250.20:FF:000055">
    <property type="entry name" value="Facilitated trehalose transporter Tret1-2 homolog"/>
    <property type="match status" value="1"/>
</dbReference>
<accession>A0AAN7P2R6</accession>
<proteinExistence type="inferred from homology"/>
<dbReference type="AlphaFoldDB" id="A0AAN7P2R6"/>
<evidence type="ECO:0000256" key="9">
    <source>
        <dbReference type="SAM" id="Phobius"/>
    </source>
</evidence>
<feature type="transmembrane region" description="Helical" evidence="9">
    <location>
        <begin position="402"/>
        <end position="423"/>
    </location>
</feature>
<feature type="transmembrane region" description="Helical" evidence="9">
    <location>
        <begin position="29"/>
        <end position="50"/>
    </location>
</feature>
<gene>
    <name evidence="11" type="ORF">RN001_011699</name>
</gene>
<evidence type="ECO:0000256" key="8">
    <source>
        <dbReference type="RuleBase" id="RU003346"/>
    </source>
</evidence>